<feature type="transmembrane region" description="Helical" evidence="7">
    <location>
        <begin position="61"/>
        <end position="81"/>
    </location>
</feature>
<evidence type="ECO:0000259" key="8">
    <source>
        <dbReference type="PROSITE" id="PS50850"/>
    </source>
</evidence>
<keyword evidence="6 7" id="KW-0472">Membrane</keyword>
<evidence type="ECO:0000256" key="5">
    <source>
        <dbReference type="ARBA" id="ARBA00022989"/>
    </source>
</evidence>
<keyword evidence="10" id="KW-1185">Reference proteome</keyword>
<dbReference type="RefSeq" id="WP_246091986.1">
    <property type="nucleotide sequence ID" value="NZ_BAAAKX010000006.1"/>
</dbReference>
<proteinExistence type="predicted"/>
<evidence type="ECO:0000256" key="7">
    <source>
        <dbReference type="SAM" id="Phobius"/>
    </source>
</evidence>
<sequence>MTPPPAHLQPTDPTLKHPLGGRRAWLVWTVAIAVYLLAVFHRTSLGVAGLVAAERFHISSAQLATFTMVQLFVYAGMQIPVGAALDRFGSRRMLTIGLTLMTLAQLGFAFADTFAEGVVARVFVGMGDAMVFISVLRLVALWFPAARTPMVTQVTGLVGQLGALAAAGPLSAALHGLGWTRSFALAASLGVLAGVLLLAVVRDSPYEDHHREELKMSAVARALRLAWETPGTRLGLWSHFSSQFGANVFTLLWGFPFLVSGEGLSEATASTLLGLMVVTTIVCSPVIGTFVTRWPYSRSTLILWIVAAIVSVWTAVLLWPGRAPLWLLVVLVVVTAVGGPGSMVGFDLARTFNPPTRIGSATGIVNVGGFFAALSTVALIGVVLDHVAPGGPSTYTVGSFKAAMSVQYLVWAVGVVQILRYRRRTRVHLREQDPAMYAALRGERVTAA</sequence>
<dbReference type="AlphaFoldDB" id="A0A542ZEL9"/>
<feature type="transmembrane region" description="Helical" evidence="7">
    <location>
        <begin position="325"/>
        <end position="346"/>
    </location>
</feature>
<dbReference type="SUPFAM" id="SSF103473">
    <property type="entry name" value="MFS general substrate transporter"/>
    <property type="match status" value="1"/>
</dbReference>
<feature type="transmembrane region" description="Helical" evidence="7">
    <location>
        <begin position="157"/>
        <end position="177"/>
    </location>
</feature>
<protein>
    <submittedName>
        <fullName evidence="9">Nitrate/nitrite transporter NarK</fullName>
    </submittedName>
</protein>
<dbReference type="Pfam" id="PF07690">
    <property type="entry name" value="MFS_1"/>
    <property type="match status" value="1"/>
</dbReference>
<feature type="domain" description="Major facilitator superfamily (MFS) profile" evidence="8">
    <location>
        <begin position="27"/>
        <end position="426"/>
    </location>
</feature>
<dbReference type="PROSITE" id="PS50850">
    <property type="entry name" value="MFS"/>
    <property type="match status" value="1"/>
</dbReference>
<reference evidence="9 10" key="1">
    <citation type="submission" date="2019-06" db="EMBL/GenBank/DDBJ databases">
        <title>Sequencing the genomes of 1000 actinobacteria strains.</title>
        <authorList>
            <person name="Klenk H.-P."/>
        </authorList>
    </citation>
    <scope>NUCLEOTIDE SEQUENCE [LARGE SCALE GENOMIC DNA]</scope>
    <source>
        <strain evidence="9 10">DSM 18082</strain>
    </source>
</reference>
<name>A0A542ZEL9_9MICO</name>
<feature type="transmembrane region" description="Helical" evidence="7">
    <location>
        <begin position="93"/>
        <end position="111"/>
    </location>
</feature>
<organism evidence="9 10">
    <name type="scientific">Oryzihumus leptocrescens</name>
    <dbReference type="NCBI Taxonomy" id="297536"/>
    <lineage>
        <taxon>Bacteria</taxon>
        <taxon>Bacillati</taxon>
        <taxon>Actinomycetota</taxon>
        <taxon>Actinomycetes</taxon>
        <taxon>Micrococcales</taxon>
        <taxon>Intrasporangiaceae</taxon>
        <taxon>Oryzihumus</taxon>
    </lineage>
</organism>
<keyword evidence="5 7" id="KW-1133">Transmembrane helix</keyword>
<feature type="transmembrane region" description="Helical" evidence="7">
    <location>
        <begin position="301"/>
        <end position="319"/>
    </location>
</feature>
<keyword evidence="2" id="KW-0813">Transport</keyword>
<dbReference type="InterPro" id="IPR050171">
    <property type="entry name" value="MFS_Transporters"/>
</dbReference>
<dbReference type="PANTHER" id="PTHR23517:SF3">
    <property type="entry name" value="INTEGRAL MEMBRANE TRANSPORT PROTEIN"/>
    <property type="match status" value="1"/>
</dbReference>
<accession>A0A542ZEL9</accession>
<feature type="transmembrane region" description="Helical" evidence="7">
    <location>
        <begin position="183"/>
        <end position="201"/>
    </location>
</feature>
<feature type="transmembrane region" description="Helical" evidence="7">
    <location>
        <begin position="123"/>
        <end position="145"/>
    </location>
</feature>
<evidence type="ECO:0000256" key="4">
    <source>
        <dbReference type="ARBA" id="ARBA00022692"/>
    </source>
</evidence>
<comment type="subcellular location">
    <subcellularLocation>
        <location evidence="1">Cell membrane</location>
        <topology evidence="1">Multi-pass membrane protein</topology>
    </subcellularLocation>
</comment>
<evidence type="ECO:0000256" key="2">
    <source>
        <dbReference type="ARBA" id="ARBA00022448"/>
    </source>
</evidence>
<feature type="transmembrane region" description="Helical" evidence="7">
    <location>
        <begin position="24"/>
        <end position="41"/>
    </location>
</feature>
<gene>
    <name evidence="9" type="ORF">FB474_0044</name>
</gene>
<evidence type="ECO:0000256" key="1">
    <source>
        <dbReference type="ARBA" id="ARBA00004651"/>
    </source>
</evidence>
<dbReference type="Proteomes" id="UP000319514">
    <property type="component" value="Unassembled WGS sequence"/>
</dbReference>
<comment type="caution">
    <text evidence="9">The sequence shown here is derived from an EMBL/GenBank/DDBJ whole genome shotgun (WGS) entry which is preliminary data.</text>
</comment>
<dbReference type="CDD" id="cd06174">
    <property type="entry name" value="MFS"/>
    <property type="match status" value="1"/>
</dbReference>
<feature type="transmembrane region" description="Helical" evidence="7">
    <location>
        <begin position="267"/>
        <end position="289"/>
    </location>
</feature>
<keyword evidence="4 7" id="KW-0812">Transmembrane</keyword>
<feature type="transmembrane region" description="Helical" evidence="7">
    <location>
        <begin position="234"/>
        <end position="255"/>
    </location>
</feature>
<dbReference type="GO" id="GO:0005886">
    <property type="term" value="C:plasma membrane"/>
    <property type="evidence" value="ECO:0007669"/>
    <property type="project" value="UniProtKB-SubCell"/>
</dbReference>
<feature type="transmembrane region" description="Helical" evidence="7">
    <location>
        <begin position="358"/>
        <end position="382"/>
    </location>
</feature>
<evidence type="ECO:0000313" key="9">
    <source>
        <dbReference type="EMBL" id="TQL58710.1"/>
    </source>
</evidence>
<dbReference type="InterPro" id="IPR020846">
    <property type="entry name" value="MFS_dom"/>
</dbReference>
<evidence type="ECO:0000256" key="3">
    <source>
        <dbReference type="ARBA" id="ARBA00022475"/>
    </source>
</evidence>
<feature type="transmembrane region" description="Helical" evidence="7">
    <location>
        <begin position="402"/>
        <end position="421"/>
    </location>
</feature>
<dbReference type="PANTHER" id="PTHR23517">
    <property type="entry name" value="RESISTANCE PROTEIN MDTM, PUTATIVE-RELATED-RELATED"/>
    <property type="match status" value="1"/>
</dbReference>
<dbReference type="GO" id="GO:0022857">
    <property type="term" value="F:transmembrane transporter activity"/>
    <property type="evidence" value="ECO:0007669"/>
    <property type="project" value="InterPro"/>
</dbReference>
<evidence type="ECO:0000313" key="10">
    <source>
        <dbReference type="Proteomes" id="UP000319514"/>
    </source>
</evidence>
<dbReference type="Gene3D" id="1.20.1250.20">
    <property type="entry name" value="MFS general substrate transporter like domains"/>
    <property type="match status" value="2"/>
</dbReference>
<dbReference type="EMBL" id="VFOQ01000001">
    <property type="protein sequence ID" value="TQL58710.1"/>
    <property type="molecule type" value="Genomic_DNA"/>
</dbReference>
<keyword evidence="3" id="KW-1003">Cell membrane</keyword>
<dbReference type="InterPro" id="IPR011701">
    <property type="entry name" value="MFS"/>
</dbReference>
<evidence type="ECO:0000256" key="6">
    <source>
        <dbReference type="ARBA" id="ARBA00023136"/>
    </source>
</evidence>
<dbReference type="InterPro" id="IPR036259">
    <property type="entry name" value="MFS_trans_sf"/>
</dbReference>